<accession>A0A2V1DA79</accession>
<keyword evidence="2" id="KW-1185">Reference proteome</keyword>
<protein>
    <submittedName>
        <fullName evidence="1">Uncharacterized protein</fullName>
    </submittedName>
</protein>
<dbReference type="STRING" id="97972.A0A2V1DA79"/>
<dbReference type="OrthoDB" id="3537171at2759"/>
<gene>
    <name evidence="1" type="ORF">DM02DRAFT_539458</name>
</gene>
<organism evidence="1 2">
    <name type="scientific">Periconia macrospinosa</name>
    <dbReference type="NCBI Taxonomy" id="97972"/>
    <lineage>
        <taxon>Eukaryota</taxon>
        <taxon>Fungi</taxon>
        <taxon>Dikarya</taxon>
        <taxon>Ascomycota</taxon>
        <taxon>Pezizomycotina</taxon>
        <taxon>Dothideomycetes</taxon>
        <taxon>Pleosporomycetidae</taxon>
        <taxon>Pleosporales</taxon>
        <taxon>Massarineae</taxon>
        <taxon>Periconiaceae</taxon>
        <taxon>Periconia</taxon>
    </lineage>
</organism>
<sequence length="169" mass="19112">MRPLLFYNVATIVWLPAKNEIPAEYMQAASGIDHGCFDHPAIILWIDPTGTEAMILMMTSFGGQDLQRRHPNSDRMRSHYLPVHPSSPHPDNGSLLYLREDALLSRNSYIITAPRRTIKAALLRPYKGQTCVLRADPFDKLKEYINFRVPPASFISNAVCQLCLVGFDL</sequence>
<name>A0A2V1DA79_9PLEO</name>
<evidence type="ECO:0000313" key="1">
    <source>
        <dbReference type="EMBL" id="PVH94443.1"/>
    </source>
</evidence>
<dbReference type="AlphaFoldDB" id="A0A2V1DA79"/>
<dbReference type="PANTHER" id="PTHR37048">
    <property type="entry name" value="QUESTIONABLE PROTEIN"/>
    <property type="match status" value="1"/>
</dbReference>
<dbReference type="EMBL" id="KZ805535">
    <property type="protein sequence ID" value="PVH94443.1"/>
    <property type="molecule type" value="Genomic_DNA"/>
</dbReference>
<evidence type="ECO:0000313" key="2">
    <source>
        <dbReference type="Proteomes" id="UP000244855"/>
    </source>
</evidence>
<reference evidence="1 2" key="1">
    <citation type="journal article" date="2018" name="Sci. Rep.">
        <title>Comparative genomics provides insights into the lifestyle and reveals functional heterogeneity of dark septate endophytic fungi.</title>
        <authorList>
            <person name="Knapp D.G."/>
            <person name="Nemeth J.B."/>
            <person name="Barry K."/>
            <person name="Hainaut M."/>
            <person name="Henrissat B."/>
            <person name="Johnson J."/>
            <person name="Kuo A."/>
            <person name="Lim J.H.P."/>
            <person name="Lipzen A."/>
            <person name="Nolan M."/>
            <person name="Ohm R.A."/>
            <person name="Tamas L."/>
            <person name="Grigoriev I.V."/>
            <person name="Spatafora J.W."/>
            <person name="Nagy L.G."/>
            <person name="Kovacs G.M."/>
        </authorList>
    </citation>
    <scope>NUCLEOTIDE SEQUENCE [LARGE SCALE GENOMIC DNA]</scope>
    <source>
        <strain evidence="1 2">DSE2036</strain>
    </source>
</reference>
<dbReference type="PANTHER" id="PTHR37048:SF2">
    <property type="entry name" value="QUESTIONABLE PROTEIN"/>
    <property type="match status" value="1"/>
</dbReference>
<dbReference type="Proteomes" id="UP000244855">
    <property type="component" value="Unassembled WGS sequence"/>
</dbReference>
<proteinExistence type="predicted"/>